<evidence type="ECO:0000259" key="5">
    <source>
        <dbReference type="Pfam" id="PF07992"/>
    </source>
</evidence>
<keyword evidence="2" id="KW-0285">Flavoprotein</keyword>
<proteinExistence type="inferred from homology"/>
<protein>
    <recommendedName>
        <fullName evidence="5">FAD/NAD(P)-binding domain-containing protein</fullName>
    </recommendedName>
</protein>
<name>A0ABR1U5X8_9PEZI</name>
<dbReference type="PANTHER" id="PTHR48105">
    <property type="entry name" value="THIOREDOXIN REDUCTASE 1-RELATED-RELATED"/>
    <property type="match status" value="1"/>
</dbReference>
<feature type="region of interest" description="Disordered" evidence="4">
    <location>
        <begin position="159"/>
        <end position="237"/>
    </location>
</feature>
<dbReference type="InterPro" id="IPR036188">
    <property type="entry name" value="FAD/NAD-bd_sf"/>
</dbReference>
<comment type="caution">
    <text evidence="6">The sequence shown here is derived from an EMBL/GenBank/DDBJ whole genome shotgun (WGS) entry which is preliminary data.</text>
</comment>
<evidence type="ECO:0000313" key="6">
    <source>
        <dbReference type="EMBL" id="KAK8053329.1"/>
    </source>
</evidence>
<organism evidence="6 7">
    <name type="scientific">Apiospora saccharicola</name>
    <dbReference type="NCBI Taxonomy" id="335842"/>
    <lineage>
        <taxon>Eukaryota</taxon>
        <taxon>Fungi</taxon>
        <taxon>Dikarya</taxon>
        <taxon>Ascomycota</taxon>
        <taxon>Pezizomycotina</taxon>
        <taxon>Sordariomycetes</taxon>
        <taxon>Xylariomycetidae</taxon>
        <taxon>Amphisphaeriales</taxon>
        <taxon>Apiosporaceae</taxon>
        <taxon>Apiospora</taxon>
    </lineage>
</organism>
<accession>A0ABR1U5X8</accession>
<dbReference type="Gene3D" id="3.50.50.60">
    <property type="entry name" value="FAD/NAD(P)-binding domain"/>
    <property type="match status" value="2"/>
</dbReference>
<reference evidence="6 7" key="1">
    <citation type="submission" date="2023-01" db="EMBL/GenBank/DDBJ databases">
        <title>Analysis of 21 Apiospora genomes using comparative genomics revels a genus with tremendous synthesis potential of carbohydrate active enzymes and secondary metabolites.</title>
        <authorList>
            <person name="Sorensen T."/>
        </authorList>
    </citation>
    <scope>NUCLEOTIDE SEQUENCE [LARGE SCALE GENOMIC DNA]</scope>
    <source>
        <strain evidence="6 7">CBS 83171</strain>
    </source>
</reference>
<dbReference type="InterPro" id="IPR023753">
    <property type="entry name" value="FAD/NAD-binding_dom"/>
</dbReference>
<keyword evidence="3" id="KW-0560">Oxidoreductase</keyword>
<gene>
    <name evidence="6" type="ORF">PG996_012630</name>
</gene>
<dbReference type="Pfam" id="PF07992">
    <property type="entry name" value="Pyr_redox_2"/>
    <property type="match status" value="1"/>
</dbReference>
<evidence type="ECO:0000256" key="1">
    <source>
        <dbReference type="ARBA" id="ARBA00009333"/>
    </source>
</evidence>
<dbReference type="SUPFAM" id="SSF51905">
    <property type="entry name" value="FAD/NAD(P)-binding domain"/>
    <property type="match status" value="1"/>
</dbReference>
<evidence type="ECO:0000256" key="4">
    <source>
        <dbReference type="SAM" id="MobiDB-lite"/>
    </source>
</evidence>
<dbReference type="PRINTS" id="PR00469">
    <property type="entry name" value="PNDRDTASEII"/>
</dbReference>
<evidence type="ECO:0000256" key="3">
    <source>
        <dbReference type="ARBA" id="ARBA00023002"/>
    </source>
</evidence>
<feature type="compositionally biased region" description="Polar residues" evidence="4">
    <location>
        <begin position="160"/>
        <end position="173"/>
    </location>
</feature>
<dbReference type="Proteomes" id="UP001446871">
    <property type="component" value="Unassembled WGS sequence"/>
</dbReference>
<comment type="similarity">
    <text evidence="1">Belongs to the class-II pyridine nucleotide-disulfide oxidoreductase family.</text>
</comment>
<keyword evidence="7" id="KW-1185">Reference proteome</keyword>
<sequence>MTSPTEITDAIIVGGSHAGLSAALTLYRANYTSLIFDFGTPRNAHADHVHMVPGWADKSPNDLRGKSHDELLKTGLVKIVERRLVVSAAKLEDGTFEVVDDKGDHWKGRKMVLAYGVEEKHPDIPGYTDNYGKLIYHCLFCYGYEKRGAEVAGVLATGPTVPSTGPCPTSSGARWTPRPASKSSIHDGGGDGDVPDGSKVAEERVQSRRCPRRFLTRQVGLDGGEHRREPGPSLSLNAQKIPYHSQKIMADQDEDHTMFYIRTSLCPQLEPTSDGFFRCSLQWNKGWGFSASTGEVSGKAFGFVGSE</sequence>
<evidence type="ECO:0000256" key="2">
    <source>
        <dbReference type="ARBA" id="ARBA00022630"/>
    </source>
</evidence>
<evidence type="ECO:0000313" key="7">
    <source>
        <dbReference type="Proteomes" id="UP001446871"/>
    </source>
</evidence>
<dbReference type="EMBL" id="JAQQWM010000008">
    <property type="protein sequence ID" value="KAK8053329.1"/>
    <property type="molecule type" value="Genomic_DNA"/>
</dbReference>
<dbReference type="InterPro" id="IPR050097">
    <property type="entry name" value="Ferredoxin-NADP_redctase_2"/>
</dbReference>
<feature type="domain" description="FAD/NAD(P)-binding" evidence="5">
    <location>
        <begin position="9"/>
        <end position="138"/>
    </location>
</feature>